<dbReference type="InterPro" id="IPR018490">
    <property type="entry name" value="cNMP-bd_dom_sf"/>
</dbReference>
<dbReference type="InterPro" id="IPR000595">
    <property type="entry name" value="cNMP-bd_dom"/>
</dbReference>
<dbReference type="Pfam" id="PF13545">
    <property type="entry name" value="HTH_Crp_2"/>
    <property type="match status" value="1"/>
</dbReference>
<evidence type="ECO:0000313" key="6">
    <source>
        <dbReference type="EMBL" id="TYB73290.1"/>
    </source>
</evidence>
<evidence type="ECO:0000259" key="5">
    <source>
        <dbReference type="PROSITE" id="PS51063"/>
    </source>
</evidence>
<proteinExistence type="predicted"/>
<feature type="domain" description="HTH crp-type" evidence="5">
    <location>
        <begin position="130"/>
        <end position="195"/>
    </location>
</feature>
<protein>
    <submittedName>
        <fullName evidence="6">Crp/Fnr family transcriptional regulator</fullName>
    </submittedName>
</protein>
<evidence type="ECO:0000256" key="3">
    <source>
        <dbReference type="ARBA" id="ARBA00023163"/>
    </source>
</evidence>
<dbReference type="PANTHER" id="PTHR24567">
    <property type="entry name" value="CRP FAMILY TRANSCRIPTIONAL REGULATORY PROTEIN"/>
    <property type="match status" value="1"/>
</dbReference>
<evidence type="ECO:0000259" key="4">
    <source>
        <dbReference type="PROSITE" id="PS50042"/>
    </source>
</evidence>
<dbReference type="Pfam" id="PF00027">
    <property type="entry name" value="cNMP_binding"/>
    <property type="match status" value="1"/>
</dbReference>
<dbReference type="InterPro" id="IPR014710">
    <property type="entry name" value="RmlC-like_jellyroll"/>
</dbReference>
<dbReference type="InterPro" id="IPR036390">
    <property type="entry name" value="WH_DNA-bd_sf"/>
</dbReference>
<keyword evidence="3" id="KW-0804">Transcription</keyword>
<reference evidence="6 7" key="1">
    <citation type="submission" date="2019-08" db="EMBL/GenBank/DDBJ databases">
        <title>Genomes of Antarctic Bizionia species.</title>
        <authorList>
            <person name="Bowman J.P."/>
        </authorList>
    </citation>
    <scope>NUCLEOTIDE SEQUENCE [LARGE SCALE GENOMIC DNA]</scope>
    <source>
        <strain evidence="6 7">APA-1</strain>
    </source>
</reference>
<evidence type="ECO:0000313" key="7">
    <source>
        <dbReference type="Proteomes" id="UP000324358"/>
    </source>
</evidence>
<keyword evidence="2" id="KW-0238">DNA-binding</keyword>
<dbReference type="Proteomes" id="UP000324358">
    <property type="component" value="Unassembled WGS sequence"/>
</dbReference>
<name>A0A5D0QVV2_9FLAO</name>
<dbReference type="RefSeq" id="WP_066255166.1">
    <property type="nucleotide sequence ID" value="NZ_VSKL01000002.1"/>
</dbReference>
<dbReference type="SUPFAM" id="SSF51206">
    <property type="entry name" value="cAMP-binding domain-like"/>
    <property type="match status" value="1"/>
</dbReference>
<dbReference type="OrthoDB" id="667966at2"/>
<dbReference type="EMBL" id="VSKL01000002">
    <property type="protein sequence ID" value="TYB73290.1"/>
    <property type="molecule type" value="Genomic_DNA"/>
</dbReference>
<dbReference type="SMART" id="SM00419">
    <property type="entry name" value="HTH_CRP"/>
    <property type="match status" value="1"/>
</dbReference>
<dbReference type="Gene3D" id="2.60.120.10">
    <property type="entry name" value="Jelly Rolls"/>
    <property type="match status" value="1"/>
</dbReference>
<comment type="caution">
    <text evidence="6">The sequence shown here is derived from an EMBL/GenBank/DDBJ whole genome shotgun (WGS) entry which is preliminary data.</text>
</comment>
<dbReference type="SUPFAM" id="SSF46785">
    <property type="entry name" value="Winged helix' DNA-binding domain"/>
    <property type="match status" value="1"/>
</dbReference>
<dbReference type="PANTHER" id="PTHR24567:SF28">
    <property type="entry name" value="LISTERIOLYSIN REGULATORY PROTEIN"/>
    <property type="match status" value="1"/>
</dbReference>
<dbReference type="InterPro" id="IPR012318">
    <property type="entry name" value="HTH_CRP"/>
</dbReference>
<dbReference type="GO" id="GO:0003700">
    <property type="term" value="F:DNA-binding transcription factor activity"/>
    <property type="evidence" value="ECO:0007669"/>
    <property type="project" value="TreeGrafter"/>
</dbReference>
<dbReference type="CDD" id="cd00038">
    <property type="entry name" value="CAP_ED"/>
    <property type="match status" value="1"/>
</dbReference>
<sequence length="195" mass="22917">MIPIAILEKYQATLKTYSKGQVIFRENEEAHFYFQIKQGKLKMFNHSEDGKAFIQGFFESGKSFGEPPLFQNSNYPACAQCITDCSIYMLPKDRFFELLENHPKVHLKLTKILCKRMIYKAKIIQELSIHPPEHRILTLLNHFKETANTAELYEVKLTRQQISDLTGLRVETVIRTIKQLEKDKKLILKRHKVYL</sequence>
<dbReference type="SMART" id="SM00100">
    <property type="entry name" value="cNMP"/>
    <property type="match status" value="1"/>
</dbReference>
<dbReference type="GO" id="GO:0005829">
    <property type="term" value="C:cytosol"/>
    <property type="evidence" value="ECO:0007669"/>
    <property type="project" value="TreeGrafter"/>
</dbReference>
<feature type="domain" description="Cyclic nucleotide-binding" evidence="4">
    <location>
        <begin position="15"/>
        <end position="116"/>
    </location>
</feature>
<accession>A0A5D0QVV2</accession>
<keyword evidence="7" id="KW-1185">Reference proteome</keyword>
<keyword evidence="1" id="KW-0805">Transcription regulation</keyword>
<dbReference type="PROSITE" id="PS51063">
    <property type="entry name" value="HTH_CRP_2"/>
    <property type="match status" value="1"/>
</dbReference>
<dbReference type="PROSITE" id="PS50042">
    <property type="entry name" value="CNMP_BINDING_3"/>
    <property type="match status" value="1"/>
</dbReference>
<dbReference type="InterPro" id="IPR050397">
    <property type="entry name" value="Env_Response_Regulators"/>
</dbReference>
<evidence type="ECO:0000256" key="1">
    <source>
        <dbReference type="ARBA" id="ARBA00023015"/>
    </source>
</evidence>
<dbReference type="PRINTS" id="PR00034">
    <property type="entry name" value="HTHCRP"/>
</dbReference>
<organism evidence="6 7">
    <name type="scientific">Bizionia algoritergicola</name>
    <dbReference type="NCBI Taxonomy" id="291187"/>
    <lineage>
        <taxon>Bacteria</taxon>
        <taxon>Pseudomonadati</taxon>
        <taxon>Bacteroidota</taxon>
        <taxon>Flavobacteriia</taxon>
        <taxon>Flavobacteriales</taxon>
        <taxon>Flavobacteriaceae</taxon>
        <taxon>Bizionia</taxon>
    </lineage>
</organism>
<gene>
    <name evidence="6" type="ORF">ES675_06415</name>
</gene>
<dbReference type="GO" id="GO:0003677">
    <property type="term" value="F:DNA binding"/>
    <property type="evidence" value="ECO:0007669"/>
    <property type="project" value="UniProtKB-KW"/>
</dbReference>
<dbReference type="AlphaFoldDB" id="A0A5D0QVV2"/>
<evidence type="ECO:0000256" key="2">
    <source>
        <dbReference type="ARBA" id="ARBA00023125"/>
    </source>
</evidence>